<dbReference type="Pfam" id="PF02687">
    <property type="entry name" value="FtsX"/>
    <property type="match status" value="1"/>
</dbReference>
<organism evidence="9">
    <name type="scientific">hot springs metagenome</name>
    <dbReference type="NCBI Taxonomy" id="433727"/>
    <lineage>
        <taxon>unclassified sequences</taxon>
        <taxon>metagenomes</taxon>
        <taxon>ecological metagenomes</taxon>
    </lineage>
</organism>
<dbReference type="InterPro" id="IPR025857">
    <property type="entry name" value="MacB_PCD"/>
</dbReference>
<dbReference type="PANTHER" id="PTHR43738:SF2">
    <property type="entry name" value="ABC TRANSPORTER PERMEASE"/>
    <property type="match status" value="1"/>
</dbReference>
<feature type="transmembrane region" description="Helical" evidence="6">
    <location>
        <begin position="264"/>
        <end position="288"/>
    </location>
</feature>
<feature type="transmembrane region" description="Helical" evidence="6">
    <location>
        <begin position="309"/>
        <end position="338"/>
    </location>
</feature>
<dbReference type="Pfam" id="PF12704">
    <property type="entry name" value="MacB_PCD"/>
    <property type="match status" value="1"/>
</dbReference>
<evidence type="ECO:0000256" key="5">
    <source>
        <dbReference type="ARBA" id="ARBA00023136"/>
    </source>
</evidence>
<evidence type="ECO:0000259" key="8">
    <source>
        <dbReference type="Pfam" id="PF12704"/>
    </source>
</evidence>
<keyword evidence="4 6" id="KW-1133">Transmembrane helix</keyword>
<evidence type="ECO:0000256" key="6">
    <source>
        <dbReference type="SAM" id="Phobius"/>
    </source>
</evidence>
<reference evidence="9" key="1">
    <citation type="submission" date="2019-10" db="EMBL/GenBank/DDBJ databases">
        <title>Metagenomic sequencing of thiosulfate-disproportionating enrichment culture.</title>
        <authorList>
            <person name="Umezawa K."/>
            <person name="Kojima H."/>
            <person name="Fukui M."/>
        </authorList>
    </citation>
    <scope>NUCLEOTIDE SEQUENCE</scope>
    <source>
        <strain evidence="9">45J</strain>
    </source>
</reference>
<dbReference type="InterPro" id="IPR003838">
    <property type="entry name" value="ABC3_permease_C"/>
</dbReference>
<evidence type="ECO:0000259" key="7">
    <source>
        <dbReference type="Pfam" id="PF02687"/>
    </source>
</evidence>
<protein>
    <submittedName>
        <fullName evidence="9">ABC transporter permease</fullName>
    </submittedName>
</protein>
<gene>
    <name evidence="9" type="ORF">A45J_1821</name>
</gene>
<feature type="domain" description="ABC3 transporter permease C-terminal" evidence="7">
    <location>
        <begin position="268"/>
        <end position="389"/>
    </location>
</feature>
<keyword evidence="2" id="KW-1003">Cell membrane</keyword>
<proteinExistence type="predicted"/>
<feature type="transmembrane region" description="Helical" evidence="6">
    <location>
        <begin position="358"/>
        <end position="378"/>
    </location>
</feature>
<name>A0A5J4L312_9ZZZZ</name>
<evidence type="ECO:0000313" key="9">
    <source>
        <dbReference type="EMBL" id="GER94063.1"/>
    </source>
</evidence>
<comment type="subcellular location">
    <subcellularLocation>
        <location evidence="1">Cell membrane</location>
        <topology evidence="1">Multi-pass membrane protein</topology>
    </subcellularLocation>
</comment>
<dbReference type="PANTHER" id="PTHR43738">
    <property type="entry name" value="ABC TRANSPORTER, MEMBRANE PROTEIN"/>
    <property type="match status" value="1"/>
</dbReference>
<evidence type="ECO:0000256" key="2">
    <source>
        <dbReference type="ARBA" id="ARBA00022475"/>
    </source>
</evidence>
<keyword evidence="5 6" id="KW-0472">Membrane</keyword>
<keyword evidence="3 6" id="KW-0812">Transmembrane</keyword>
<dbReference type="InterPro" id="IPR051125">
    <property type="entry name" value="ABC-4/HrtB_transporter"/>
</dbReference>
<dbReference type="AlphaFoldDB" id="A0A5J4L312"/>
<dbReference type="EMBL" id="BLAB01000001">
    <property type="protein sequence ID" value="GER94063.1"/>
    <property type="molecule type" value="Genomic_DNA"/>
</dbReference>
<evidence type="ECO:0000256" key="4">
    <source>
        <dbReference type="ARBA" id="ARBA00022989"/>
    </source>
</evidence>
<evidence type="ECO:0000256" key="3">
    <source>
        <dbReference type="ARBA" id="ARBA00022692"/>
    </source>
</evidence>
<sequence length="396" mass="43792">MHQFNLFVFAIRNLRRKSLRTAILISAVSLLVAALVFSLAFGRRVSSSIKLMSERLGADLIIVPTGSRGAAEDILLENRVKSFYMDRNVLDKIKAIKGIRAVTHQTYLVTLTSLCCSVPESMVVVFDQDTDFIVKPWLKEDMRGKIKRGEAIAGSESAFNIDVGLVDVSLFGNAFKIVGVLDKTATGLDNALFVTEDSLKDILNKSTIADFKPGKISIIFAKVQSGYDPYKVAREIEDSIIEVDAVARKDIGKNIITTLKDINMIFTIMIVLAIILSLFLTWSMFSAIANERAKEIGIMRAIGAKERHVVSLFLIEIVFVGFIGGAVGIVVGEFLYRILSKWFTIFKNLPVNLSVYEYIFIAVVGLLSGIGICMAGALSPIMRLRRLEPLVIIKED</sequence>
<evidence type="ECO:0000256" key="1">
    <source>
        <dbReference type="ARBA" id="ARBA00004651"/>
    </source>
</evidence>
<dbReference type="GO" id="GO:0005886">
    <property type="term" value="C:plasma membrane"/>
    <property type="evidence" value="ECO:0007669"/>
    <property type="project" value="UniProtKB-SubCell"/>
</dbReference>
<feature type="domain" description="MacB-like periplasmic core" evidence="8">
    <location>
        <begin position="21"/>
        <end position="238"/>
    </location>
</feature>
<accession>A0A5J4L312</accession>
<comment type="caution">
    <text evidence="9">The sequence shown here is derived from an EMBL/GenBank/DDBJ whole genome shotgun (WGS) entry which is preliminary data.</text>
</comment>